<organism evidence="1 2">
    <name type="scientific">Trichinella spiralis</name>
    <name type="common">Trichina worm</name>
    <dbReference type="NCBI Taxonomy" id="6334"/>
    <lineage>
        <taxon>Eukaryota</taxon>
        <taxon>Metazoa</taxon>
        <taxon>Ecdysozoa</taxon>
        <taxon>Nematoda</taxon>
        <taxon>Enoplea</taxon>
        <taxon>Dorylaimia</taxon>
        <taxon>Trichinellida</taxon>
        <taxon>Trichinellidae</taxon>
        <taxon>Trichinella</taxon>
    </lineage>
</organism>
<dbReference type="Proteomes" id="UP001558632">
    <property type="component" value="Unassembled WGS sequence"/>
</dbReference>
<dbReference type="EMBL" id="JBEUSY010000259">
    <property type="protein sequence ID" value="KAL1239968.1"/>
    <property type="molecule type" value="Genomic_DNA"/>
</dbReference>
<gene>
    <name evidence="1" type="ORF">TSPI_00741</name>
</gene>
<comment type="caution">
    <text evidence="1">The sequence shown here is derived from an EMBL/GenBank/DDBJ whole genome shotgun (WGS) entry which is preliminary data.</text>
</comment>
<proteinExistence type="predicted"/>
<evidence type="ECO:0000313" key="1">
    <source>
        <dbReference type="EMBL" id="KAL1239968.1"/>
    </source>
</evidence>
<keyword evidence="2" id="KW-1185">Reference proteome</keyword>
<reference evidence="1 2" key="1">
    <citation type="submission" date="2024-07" db="EMBL/GenBank/DDBJ databases">
        <title>Enhanced genomic and transcriptomic resources for Trichinella pseudospiralis and T. spiralis underpin the discovery of pronounced molecular differences between stages and species.</title>
        <authorList>
            <person name="Pasi K.K."/>
            <person name="La Rosa G."/>
            <person name="Gomez-Morales M.A."/>
            <person name="Tosini F."/>
            <person name="Sumanam S."/>
            <person name="Young N.D."/>
            <person name="Chang B.C."/>
            <person name="Robin G.B."/>
        </authorList>
    </citation>
    <scope>NUCLEOTIDE SEQUENCE [LARGE SCALE GENOMIC DNA]</scope>
    <source>
        <strain evidence="1">ISS534</strain>
    </source>
</reference>
<accession>A0ABR3KMK0</accession>
<name>A0ABR3KMK0_TRISP</name>
<sequence>MYHRIFAKFEPHPSPANQLHHHDRGIWQIIGASKIERVLCNSVIMLKNTIEADICAIALLRVETMDIQLFAFAIGFCKNVGLTLRDSHFHCSVFPLNRAALQLQQFLIYIFANCVVACKPTSRQSSNLHLLGRIIQFDFAKLKKKRHCCFGFFFLLVLLCTFGKNHCYCPS</sequence>
<protein>
    <submittedName>
        <fullName evidence="1">Lysophospholipase NTE1</fullName>
    </submittedName>
</protein>
<evidence type="ECO:0000313" key="2">
    <source>
        <dbReference type="Proteomes" id="UP001558632"/>
    </source>
</evidence>